<reference evidence="9" key="1">
    <citation type="submission" date="2011-03" db="EMBL/GenBank/DDBJ databases">
        <title>The genome sequence of Vavraia culicis strain floridensis.</title>
        <authorList>
            <consortium name="The Broad Institute Genome Sequencing Platform"/>
            <person name="Cuomo C."/>
            <person name="Becnel J."/>
            <person name="Sanscrainte N."/>
            <person name="Young S.K."/>
            <person name="Zeng Q."/>
            <person name="Gargeya S."/>
            <person name="Fitzgerald M."/>
            <person name="Haas B."/>
            <person name="Abouelleil A."/>
            <person name="Alvarado L."/>
            <person name="Arachchi H.M."/>
            <person name="Berlin A."/>
            <person name="Chapman S.B."/>
            <person name="Gearin G."/>
            <person name="Goldberg J."/>
            <person name="Griggs A."/>
            <person name="Gujja S."/>
            <person name="Hansen M."/>
            <person name="Heiman D."/>
            <person name="Howarth C."/>
            <person name="Larimer J."/>
            <person name="Lui A."/>
            <person name="MacDonald P.J.P."/>
            <person name="McCowen C."/>
            <person name="Montmayeur A."/>
            <person name="Murphy C."/>
            <person name="Neiman D."/>
            <person name="Pearson M."/>
            <person name="Priest M."/>
            <person name="Roberts A."/>
            <person name="Saif S."/>
            <person name="Shea T."/>
            <person name="Sisk P."/>
            <person name="Stolte C."/>
            <person name="Sykes S."/>
            <person name="Wortman J."/>
            <person name="Nusbaum C."/>
            <person name="Birren B."/>
        </authorList>
    </citation>
    <scope>NUCLEOTIDE SEQUENCE [LARGE SCALE GENOMIC DNA]</scope>
    <source>
        <strain evidence="9">floridensis</strain>
    </source>
</reference>
<dbReference type="GeneID" id="19880293"/>
<evidence type="ECO:0000256" key="2">
    <source>
        <dbReference type="ARBA" id="ARBA00023125"/>
    </source>
</evidence>
<dbReference type="Pfam" id="PF00249">
    <property type="entry name" value="Myb_DNA-binding"/>
    <property type="match status" value="3"/>
</dbReference>
<evidence type="ECO:0000259" key="7">
    <source>
        <dbReference type="PROSITE" id="PS51294"/>
    </source>
</evidence>
<dbReference type="PANTHER" id="PTHR46621:SF1">
    <property type="entry name" value="SNRNA-ACTIVATING PROTEIN COMPLEX SUBUNIT 4"/>
    <property type="match status" value="1"/>
</dbReference>
<dbReference type="SUPFAM" id="SSF46689">
    <property type="entry name" value="Homeodomain-like"/>
    <property type="match status" value="2"/>
</dbReference>
<dbReference type="GO" id="GO:0042795">
    <property type="term" value="P:snRNA transcription by RNA polymerase II"/>
    <property type="evidence" value="ECO:0007669"/>
    <property type="project" value="TreeGrafter"/>
</dbReference>
<feature type="domain" description="Myb-like" evidence="5">
    <location>
        <begin position="235"/>
        <end position="279"/>
    </location>
</feature>
<dbReference type="InterPro" id="IPR009057">
    <property type="entry name" value="Homeodomain-like_sf"/>
</dbReference>
<gene>
    <name evidence="8" type="ORF">VCUG_02431</name>
</gene>
<feature type="domain" description="SANT" evidence="6">
    <location>
        <begin position="184"/>
        <end position="229"/>
    </location>
</feature>
<keyword evidence="4" id="KW-0539">Nucleus</keyword>
<keyword evidence="9" id="KW-1185">Reference proteome</keyword>
<protein>
    <submittedName>
        <fullName evidence="8">Uncharacterized protein</fullName>
    </submittedName>
</protein>
<evidence type="ECO:0000256" key="3">
    <source>
        <dbReference type="ARBA" id="ARBA00023163"/>
    </source>
</evidence>
<keyword evidence="3" id="KW-0804">Transcription</keyword>
<dbReference type="VEuPathDB" id="MicrosporidiaDB:VCUG_02431"/>
<evidence type="ECO:0000313" key="9">
    <source>
        <dbReference type="Proteomes" id="UP000011081"/>
    </source>
</evidence>
<dbReference type="STRING" id="948595.L2GR19"/>
<dbReference type="OMA" id="ARMQGRN"/>
<name>L2GR19_VAVCU</name>
<accession>L2GR19</accession>
<dbReference type="PANTHER" id="PTHR46621">
    <property type="entry name" value="SNRNA-ACTIVATING PROTEIN COMPLEX SUBUNIT 4"/>
    <property type="match status" value="1"/>
</dbReference>
<evidence type="ECO:0000259" key="6">
    <source>
        <dbReference type="PROSITE" id="PS51293"/>
    </source>
</evidence>
<feature type="domain" description="Myb-like" evidence="5">
    <location>
        <begin position="181"/>
        <end position="231"/>
    </location>
</feature>
<evidence type="ECO:0000259" key="5">
    <source>
        <dbReference type="PROSITE" id="PS50090"/>
    </source>
</evidence>
<dbReference type="Gene3D" id="1.10.10.60">
    <property type="entry name" value="Homeodomain-like"/>
    <property type="match status" value="3"/>
</dbReference>
<dbReference type="AlphaFoldDB" id="L2GR19"/>
<dbReference type="InParanoid" id="L2GR19"/>
<dbReference type="HOGENOM" id="CLU_980670_0_0_1"/>
<dbReference type="RefSeq" id="XP_008075439.1">
    <property type="nucleotide sequence ID" value="XM_008077248.1"/>
</dbReference>
<evidence type="ECO:0000313" key="8">
    <source>
        <dbReference type="EMBL" id="ELA46069.1"/>
    </source>
</evidence>
<sequence length="282" mass="33521">MNEHKKQLLLRYYQLKSFYKRLGVIKKALQVKQKSAFKYSATDKSTNFNIDHIVRRKNMAELMDIHNTLWISTKNIYGYRYNIYGRYLNRYCLDRDGDALNVPLNEVNGTNLLKFAIENKIQPIVLMRKILALRKKVKDKFSCFEIEKLKELVGEHGNNWVLISKYLDKTPQQCLQCYKKLVKKNAGRWSSKEDELLLQAIQKHGTKWMSVSEHIGTRNDMQCRERYVNVLSVARKEWTEGDDKQLVELVGKFGRRWKIIGDLMARNNKECRRRYFKISAER</sequence>
<dbReference type="EMBL" id="GL877466">
    <property type="protein sequence ID" value="ELA46069.1"/>
    <property type="molecule type" value="Genomic_DNA"/>
</dbReference>
<keyword evidence="1" id="KW-0805">Transcription regulation</keyword>
<dbReference type="SMART" id="SM00717">
    <property type="entry name" value="SANT"/>
    <property type="match status" value="3"/>
</dbReference>
<dbReference type="GO" id="GO:0000978">
    <property type="term" value="F:RNA polymerase II cis-regulatory region sequence-specific DNA binding"/>
    <property type="evidence" value="ECO:0007669"/>
    <property type="project" value="TreeGrafter"/>
</dbReference>
<dbReference type="InterPro" id="IPR051575">
    <property type="entry name" value="Myb-like_DNA-bd"/>
</dbReference>
<keyword evidence="2" id="KW-0238">DNA-binding</keyword>
<dbReference type="PROSITE" id="PS51294">
    <property type="entry name" value="HTH_MYB"/>
    <property type="match status" value="3"/>
</dbReference>
<dbReference type="CDD" id="cd00167">
    <property type="entry name" value="SANT"/>
    <property type="match status" value="1"/>
</dbReference>
<feature type="domain" description="HTH myb-type" evidence="7">
    <location>
        <begin position="238"/>
        <end position="282"/>
    </location>
</feature>
<dbReference type="InterPro" id="IPR017930">
    <property type="entry name" value="Myb_dom"/>
</dbReference>
<organism evidence="8 9">
    <name type="scientific">Vavraia culicis (isolate floridensis)</name>
    <name type="common">Microsporidian parasite</name>
    <dbReference type="NCBI Taxonomy" id="948595"/>
    <lineage>
        <taxon>Eukaryota</taxon>
        <taxon>Fungi</taxon>
        <taxon>Fungi incertae sedis</taxon>
        <taxon>Microsporidia</taxon>
        <taxon>Pleistophoridae</taxon>
        <taxon>Vavraia</taxon>
    </lineage>
</organism>
<dbReference type="InterPro" id="IPR001005">
    <property type="entry name" value="SANT/Myb"/>
</dbReference>
<dbReference type="OrthoDB" id="2143914at2759"/>
<proteinExistence type="predicted"/>
<dbReference type="Proteomes" id="UP000011081">
    <property type="component" value="Unassembled WGS sequence"/>
</dbReference>
<dbReference type="PROSITE" id="PS50090">
    <property type="entry name" value="MYB_LIKE"/>
    <property type="match status" value="2"/>
</dbReference>
<feature type="domain" description="HTH myb-type" evidence="7">
    <location>
        <begin position="147"/>
        <end position="186"/>
    </location>
</feature>
<dbReference type="GO" id="GO:0042796">
    <property type="term" value="P:snRNA transcription by RNA polymerase III"/>
    <property type="evidence" value="ECO:0007669"/>
    <property type="project" value="TreeGrafter"/>
</dbReference>
<dbReference type="GO" id="GO:0001006">
    <property type="term" value="F:RNA polymerase III type 3 promoter sequence-specific DNA binding"/>
    <property type="evidence" value="ECO:0007669"/>
    <property type="project" value="TreeGrafter"/>
</dbReference>
<dbReference type="PROSITE" id="PS51293">
    <property type="entry name" value="SANT"/>
    <property type="match status" value="1"/>
</dbReference>
<dbReference type="InterPro" id="IPR017884">
    <property type="entry name" value="SANT_dom"/>
</dbReference>
<evidence type="ECO:0000256" key="4">
    <source>
        <dbReference type="ARBA" id="ARBA00023242"/>
    </source>
</evidence>
<evidence type="ECO:0000256" key="1">
    <source>
        <dbReference type="ARBA" id="ARBA00023015"/>
    </source>
</evidence>
<feature type="domain" description="HTH myb-type" evidence="7">
    <location>
        <begin position="187"/>
        <end position="235"/>
    </location>
</feature>
<dbReference type="GO" id="GO:0019185">
    <property type="term" value="C:snRNA-activating protein complex"/>
    <property type="evidence" value="ECO:0007669"/>
    <property type="project" value="TreeGrafter"/>
</dbReference>